<protein>
    <submittedName>
        <fullName evidence="7">AAA-domain-containing protein</fullName>
    </submittedName>
</protein>
<name>A0A2S4PKM8_9PEZI</name>
<dbReference type="PROSITE" id="PS00674">
    <property type="entry name" value="AAA"/>
    <property type="match status" value="1"/>
</dbReference>
<dbReference type="InterPro" id="IPR050304">
    <property type="entry name" value="MT-severing_AAA_ATPase"/>
</dbReference>
<dbReference type="EMBL" id="PEDP01002579">
    <property type="protein sequence ID" value="POS82581.1"/>
    <property type="molecule type" value="Genomic_DNA"/>
</dbReference>
<dbReference type="Pfam" id="PF17862">
    <property type="entry name" value="AAA_lid_3"/>
    <property type="match status" value="1"/>
</dbReference>
<feature type="domain" description="AAA+ ATPase" evidence="6">
    <location>
        <begin position="399"/>
        <end position="550"/>
    </location>
</feature>
<evidence type="ECO:0000313" key="8">
    <source>
        <dbReference type="Proteomes" id="UP000237438"/>
    </source>
</evidence>
<keyword evidence="3 4" id="KW-0067">ATP-binding</keyword>
<dbReference type="PANTHER" id="PTHR23074:SF17">
    <property type="entry name" value="FIDGETIN-LIKE PROTEIN 1"/>
    <property type="match status" value="1"/>
</dbReference>
<keyword evidence="8" id="KW-1185">Reference proteome</keyword>
<dbReference type="InterPro" id="IPR015415">
    <property type="entry name" value="Spast_Vps4_C"/>
</dbReference>
<dbReference type="CDD" id="cd19509">
    <property type="entry name" value="RecA-like_VPS4-like"/>
    <property type="match status" value="1"/>
</dbReference>
<dbReference type="Proteomes" id="UP000237438">
    <property type="component" value="Unassembled WGS sequence"/>
</dbReference>
<feature type="compositionally biased region" description="Basic and acidic residues" evidence="5">
    <location>
        <begin position="237"/>
        <end position="254"/>
    </location>
</feature>
<comment type="caution">
    <text evidence="7">The sequence shown here is derived from an EMBL/GenBank/DDBJ whole genome shotgun (WGS) entry which is preliminary data.</text>
</comment>
<dbReference type="Pfam" id="PF09336">
    <property type="entry name" value="Vps4_C"/>
    <property type="match status" value="1"/>
</dbReference>
<dbReference type="InterPro" id="IPR003960">
    <property type="entry name" value="ATPase_AAA_CS"/>
</dbReference>
<dbReference type="Gene3D" id="3.40.50.300">
    <property type="entry name" value="P-loop containing nucleotide triphosphate hydrolases"/>
    <property type="match status" value="1"/>
</dbReference>
<dbReference type="Pfam" id="PF00004">
    <property type="entry name" value="AAA"/>
    <property type="match status" value="1"/>
</dbReference>
<accession>A0A2S4PKM8</accession>
<proteinExistence type="inferred from homology"/>
<evidence type="ECO:0000256" key="5">
    <source>
        <dbReference type="SAM" id="MobiDB-lite"/>
    </source>
</evidence>
<dbReference type="InterPro" id="IPR041569">
    <property type="entry name" value="AAA_lid_3"/>
</dbReference>
<evidence type="ECO:0000256" key="2">
    <source>
        <dbReference type="ARBA" id="ARBA00022741"/>
    </source>
</evidence>
<comment type="similarity">
    <text evidence="1 4">Belongs to the AAA ATPase family.</text>
</comment>
<dbReference type="PANTHER" id="PTHR23074">
    <property type="entry name" value="AAA DOMAIN-CONTAINING"/>
    <property type="match status" value="1"/>
</dbReference>
<dbReference type="InterPro" id="IPR027417">
    <property type="entry name" value="P-loop_NTPase"/>
</dbReference>
<feature type="region of interest" description="Disordered" evidence="5">
    <location>
        <begin position="128"/>
        <end position="153"/>
    </location>
</feature>
<evidence type="ECO:0000256" key="3">
    <source>
        <dbReference type="ARBA" id="ARBA00022840"/>
    </source>
</evidence>
<feature type="non-terminal residue" evidence="7">
    <location>
        <position position="653"/>
    </location>
</feature>
<dbReference type="FunFam" id="3.40.50.300:FF:000093">
    <property type="entry name" value="Fidgetin-like 1"/>
    <property type="match status" value="1"/>
</dbReference>
<feature type="region of interest" description="Disordered" evidence="5">
    <location>
        <begin position="231"/>
        <end position="259"/>
    </location>
</feature>
<evidence type="ECO:0000256" key="4">
    <source>
        <dbReference type="RuleBase" id="RU003651"/>
    </source>
</evidence>
<dbReference type="InterPro" id="IPR003593">
    <property type="entry name" value="AAA+_ATPase"/>
</dbReference>
<dbReference type="SUPFAM" id="SSF52540">
    <property type="entry name" value="P-loop containing nucleoside triphosphate hydrolases"/>
    <property type="match status" value="1"/>
</dbReference>
<dbReference type="AlphaFoldDB" id="A0A2S4PKM8"/>
<keyword evidence="2 4" id="KW-0547">Nucleotide-binding</keyword>
<evidence type="ECO:0000256" key="1">
    <source>
        <dbReference type="ARBA" id="ARBA00006914"/>
    </source>
</evidence>
<dbReference type="FunFam" id="1.10.8.60:FF:000022">
    <property type="entry name" value="Fidgetin like 1"/>
    <property type="match status" value="1"/>
</dbReference>
<dbReference type="Gene3D" id="1.10.8.60">
    <property type="match status" value="1"/>
</dbReference>
<dbReference type="InterPro" id="IPR003959">
    <property type="entry name" value="ATPase_AAA_core"/>
</dbReference>
<dbReference type="SMART" id="SM00382">
    <property type="entry name" value="AAA"/>
    <property type="match status" value="1"/>
</dbReference>
<organism evidence="7 8">
    <name type="scientific">Erysiphe pulchra</name>
    <dbReference type="NCBI Taxonomy" id="225359"/>
    <lineage>
        <taxon>Eukaryota</taxon>
        <taxon>Fungi</taxon>
        <taxon>Dikarya</taxon>
        <taxon>Ascomycota</taxon>
        <taxon>Pezizomycotina</taxon>
        <taxon>Leotiomycetes</taxon>
        <taxon>Erysiphales</taxon>
        <taxon>Erysiphaceae</taxon>
        <taxon>Erysiphe</taxon>
    </lineage>
</organism>
<dbReference type="GO" id="GO:0005524">
    <property type="term" value="F:ATP binding"/>
    <property type="evidence" value="ECO:0007669"/>
    <property type="project" value="UniProtKB-KW"/>
</dbReference>
<reference evidence="7 8" key="1">
    <citation type="submission" date="2017-10" db="EMBL/GenBank/DDBJ databases">
        <title>Development of genomic resources for the powdery mildew, Erysiphe pulchra.</title>
        <authorList>
            <person name="Wadl P.A."/>
            <person name="Mack B.M."/>
            <person name="Moore G."/>
            <person name="Beltz S.B."/>
        </authorList>
    </citation>
    <scope>NUCLEOTIDE SEQUENCE [LARGE SCALE GENOMIC DNA]</scope>
    <source>
        <strain evidence="7">Cflorida</strain>
    </source>
</reference>
<sequence length="653" mass="73279">MEVPSEREQISFGYEKKRTMKYTLRSSDKRKIEPLQSGSKGDDLLTCKAASIAWKSKGRPNNDELCIKNQAVGDDDSRLCSHSSQNYDKILQSRDEKLQHALGNTYTQIPVFHDSSPQNVPVVNLDEFHDRKPSNTSSFKNRKSSKLYSTSQSLQDHNASVIIHTKSSLSRPKRTPFLPPQCNSSPLPCSLVKSKCANDISKLAGNRKTVSAATLSNNGSLNIINSESEAISSNSRNDYETHMRNSPPRRDGYQNRKKNSTEVVITHKSHILEARNSSQILGNNPISGKKIDWLVQEQRYVQETNSSIRSSENKNSEKSLALTKQSSDLTVDVKINQLKSLPLGVDEEIARQIFNEILIEDDQVNWDDVVGLDNAKTALKEAVVYPFLRPDLFMGLREPARGILLFGPPGTGKTMLAKAIATESKSTFFSISASSLISKYLGESEKLVRALFKLAKALAPSIIFVDEIDSLLSSRTGSGEHESTRRVKTEFLIQWSNLQRVASERNPDEKENDQKDVNRVLVLAATNLPWAIDEAARRRFVRRQYIPLPEEKTRAAQFRKLLNHQNYELDENEIQKLVYLTQGFSGSDITALIKDAAMGPLRSLGEAILIVPIENIRPIRFADFESSLVSIRPSVSIEGLQAFEDWAKKFGER</sequence>
<dbReference type="STRING" id="225359.A0A2S4PKM8"/>
<evidence type="ECO:0000259" key="6">
    <source>
        <dbReference type="SMART" id="SM00382"/>
    </source>
</evidence>
<evidence type="ECO:0000313" key="7">
    <source>
        <dbReference type="EMBL" id="POS82581.1"/>
    </source>
</evidence>
<dbReference type="GO" id="GO:0016887">
    <property type="term" value="F:ATP hydrolysis activity"/>
    <property type="evidence" value="ECO:0007669"/>
    <property type="project" value="InterPro"/>
</dbReference>
<dbReference type="OrthoDB" id="10251136at2759"/>
<gene>
    <name evidence="7" type="ORF">EPUL_006158</name>
</gene>